<evidence type="ECO:0000313" key="4">
    <source>
        <dbReference type="Proteomes" id="UP001642540"/>
    </source>
</evidence>
<comment type="caution">
    <text evidence="3">The sequence shown here is derived from an EMBL/GenBank/DDBJ whole genome shotgun (WGS) entry which is preliminary data.</text>
</comment>
<keyword evidence="1" id="KW-1133">Transmembrane helix</keyword>
<dbReference type="Proteomes" id="UP001642540">
    <property type="component" value="Unassembled WGS sequence"/>
</dbReference>
<keyword evidence="4" id="KW-1185">Reference proteome</keyword>
<evidence type="ECO:0000256" key="1">
    <source>
        <dbReference type="SAM" id="Phobius"/>
    </source>
</evidence>
<feature type="chain" id="PRO_5045391727" evidence="2">
    <location>
        <begin position="22"/>
        <end position="391"/>
    </location>
</feature>
<gene>
    <name evidence="3" type="ORF">ODALV1_LOCUS26352</name>
</gene>
<dbReference type="EMBL" id="CAXLJM020000111">
    <property type="protein sequence ID" value="CAL8136243.1"/>
    <property type="molecule type" value="Genomic_DNA"/>
</dbReference>
<sequence>MGWLIYIHLVLAISEIKICSSLNNQHIAVAYDPVAEESKESFTVTELLPQISVIATRFTKISHMIMDFNIDPHMKYDESRLFKVIPKAIATYNRYHLKAGKPPLELALALVISKTDNLSSIEEEFNVVQRSADDANSIYPKTVTKIYLENRFLFTGNYTDIDKYEIAVSNIFLPKTTNYEIGATLPLPDCELNDLPMFLRKFKHLAFDWYPVQEEEDKPVVKETDPLLTAEMLAKQFGNCKATLDSFGLDISIELRTSWLYKPGTEVDEHNRNLITYWNAINDWAVKINLTVVMLFAFDEPDGIKSVGHYSGWWQLKENVSLANISEDSFKEKIIMLSNNSHSVTFWILLFAGVFLILGVIVFASFKLSRRFITDAHRAWIARYFSFLNVA</sequence>
<reference evidence="3 4" key="1">
    <citation type="submission" date="2024-08" db="EMBL/GenBank/DDBJ databases">
        <authorList>
            <person name="Cucini C."/>
            <person name="Frati F."/>
        </authorList>
    </citation>
    <scope>NUCLEOTIDE SEQUENCE [LARGE SCALE GENOMIC DNA]</scope>
</reference>
<organism evidence="3 4">
    <name type="scientific">Orchesella dallaii</name>
    <dbReference type="NCBI Taxonomy" id="48710"/>
    <lineage>
        <taxon>Eukaryota</taxon>
        <taxon>Metazoa</taxon>
        <taxon>Ecdysozoa</taxon>
        <taxon>Arthropoda</taxon>
        <taxon>Hexapoda</taxon>
        <taxon>Collembola</taxon>
        <taxon>Entomobryomorpha</taxon>
        <taxon>Entomobryoidea</taxon>
        <taxon>Orchesellidae</taxon>
        <taxon>Orchesellinae</taxon>
        <taxon>Orchesella</taxon>
    </lineage>
</organism>
<name>A0ABP1RUK9_9HEXA</name>
<feature type="transmembrane region" description="Helical" evidence="1">
    <location>
        <begin position="344"/>
        <end position="366"/>
    </location>
</feature>
<feature type="signal peptide" evidence="2">
    <location>
        <begin position="1"/>
        <end position="21"/>
    </location>
</feature>
<evidence type="ECO:0000256" key="2">
    <source>
        <dbReference type="SAM" id="SignalP"/>
    </source>
</evidence>
<evidence type="ECO:0000313" key="3">
    <source>
        <dbReference type="EMBL" id="CAL8136243.1"/>
    </source>
</evidence>
<proteinExistence type="predicted"/>
<accession>A0ABP1RUK9</accession>
<keyword evidence="2" id="KW-0732">Signal</keyword>
<protein>
    <submittedName>
        <fullName evidence="3">Uncharacterized protein</fullName>
    </submittedName>
</protein>
<keyword evidence="1" id="KW-0472">Membrane</keyword>
<keyword evidence="1" id="KW-0812">Transmembrane</keyword>